<feature type="domain" description="Spore protein YkvP/CgeB glycosyl transferase-like" evidence="1">
    <location>
        <begin position="205"/>
        <end position="332"/>
    </location>
</feature>
<dbReference type="InterPro" id="IPR055259">
    <property type="entry name" value="YkvP/CgeB_Glyco_trans-like"/>
</dbReference>
<evidence type="ECO:0000259" key="1">
    <source>
        <dbReference type="Pfam" id="PF13524"/>
    </source>
</evidence>
<accession>A0ABS1DGY3</accession>
<keyword evidence="3" id="KW-1185">Reference proteome</keyword>
<dbReference type="RefSeq" id="WP_200341811.1">
    <property type="nucleotide sequence ID" value="NZ_NRRL01000050.1"/>
</dbReference>
<gene>
    <name evidence="2" type="ORF">CKO28_15680</name>
</gene>
<dbReference type="EMBL" id="NRRL01000050">
    <property type="protein sequence ID" value="MBK1669479.1"/>
    <property type="molecule type" value="Genomic_DNA"/>
</dbReference>
<dbReference type="Proteomes" id="UP001296873">
    <property type="component" value="Unassembled WGS sequence"/>
</dbReference>
<sequence length="357" mass="40486">MRVLIVGDIFGADLCANFHMIMQKFVHGFARAGHGVQVFNDRQAARYATPLHSRKLGTRTANARLLQACRNYRPHLVFLGHCEIIRNDTLAAVREAVPGVRIAYRNVDPIYDFDHDNHRRIASRIDTVDTIFVTTAGRRLSRFAGGRANVHFMPNPIDPNVETLRQFEQPARALPVDLFFGFMGRQQASDTNKQGDARIAIATELKQRLPEATFEIRGLDHPPVRGQDYMDAIARARMGLNFSRVNDHYLYASDRMAHYLGCGLVTLTDRATGFGELFDEDELGFYADRDELVAQIERFRTDDAARRRVAEAGWRRGHQLFDVARVARYICDTMFETGLSEAYEWPTGPAKPAAKQD</sequence>
<reference evidence="2 3" key="1">
    <citation type="journal article" date="2020" name="Microorganisms">
        <title>Osmotic Adaptation and Compatible Solute Biosynthesis of Phototrophic Bacteria as Revealed from Genome Analyses.</title>
        <authorList>
            <person name="Imhoff J.F."/>
            <person name="Rahn T."/>
            <person name="Kunzel S."/>
            <person name="Keller A."/>
            <person name="Neulinger S.C."/>
        </authorList>
    </citation>
    <scope>NUCLEOTIDE SEQUENCE [LARGE SCALE GENOMIC DNA]</scope>
    <source>
        <strain evidence="2 3">DSM 9895</strain>
    </source>
</reference>
<organism evidence="2 3">
    <name type="scientific">Rhodovibrio sodomensis</name>
    <dbReference type="NCBI Taxonomy" id="1088"/>
    <lineage>
        <taxon>Bacteria</taxon>
        <taxon>Pseudomonadati</taxon>
        <taxon>Pseudomonadota</taxon>
        <taxon>Alphaproteobacteria</taxon>
        <taxon>Rhodospirillales</taxon>
        <taxon>Rhodovibrionaceae</taxon>
        <taxon>Rhodovibrio</taxon>
    </lineage>
</organism>
<dbReference type="Gene3D" id="3.40.50.2000">
    <property type="entry name" value="Glycogen Phosphorylase B"/>
    <property type="match status" value="1"/>
</dbReference>
<comment type="caution">
    <text evidence="2">The sequence shown here is derived from an EMBL/GenBank/DDBJ whole genome shotgun (WGS) entry which is preliminary data.</text>
</comment>
<protein>
    <recommendedName>
        <fullName evidence="1">Spore protein YkvP/CgeB glycosyl transferase-like domain-containing protein</fullName>
    </recommendedName>
</protein>
<dbReference type="SUPFAM" id="SSF53756">
    <property type="entry name" value="UDP-Glycosyltransferase/glycogen phosphorylase"/>
    <property type="match status" value="1"/>
</dbReference>
<evidence type="ECO:0000313" key="3">
    <source>
        <dbReference type="Proteomes" id="UP001296873"/>
    </source>
</evidence>
<dbReference type="Pfam" id="PF13524">
    <property type="entry name" value="Glyco_trans_1_2"/>
    <property type="match status" value="1"/>
</dbReference>
<name>A0ABS1DGY3_9PROT</name>
<proteinExistence type="predicted"/>
<evidence type="ECO:0000313" key="2">
    <source>
        <dbReference type="EMBL" id="MBK1669479.1"/>
    </source>
</evidence>